<accession>A0ABS8V4K0</accession>
<reference evidence="1 2" key="1">
    <citation type="journal article" date="2021" name="BMC Genomics">
        <title>Datura genome reveals duplications of psychoactive alkaloid biosynthetic genes and high mutation rate following tissue culture.</title>
        <authorList>
            <person name="Rajewski A."/>
            <person name="Carter-House D."/>
            <person name="Stajich J."/>
            <person name="Litt A."/>
        </authorList>
    </citation>
    <scope>NUCLEOTIDE SEQUENCE [LARGE SCALE GENOMIC DNA]</scope>
    <source>
        <strain evidence="1">AR-01</strain>
    </source>
</reference>
<gene>
    <name evidence="1" type="ORF">HAX54_027027</name>
</gene>
<name>A0ABS8V4K0_DATST</name>
<keyword evidence="2" id="KW-1185">Reference proteome</keyword>
<sequence>FSVTTSLADLVQKFSAASLLLLFSSLMMKRSLRIWLKIYDISSTEIASHSSLTPVNVEAKINLETLDQKYINSKFPNFYLFYVIGNDAKNLSRPNAHASAYDHPSNTLI</sequence>
<proteinExistence type="predicted"/>
<protein>
    <submittedName>
        <fullName evidence="1">Uncharacterized protein</fullName>
    </submittedName>
</protein>
<organism evidence="1 2">
    <name type="scientific">Datura stramonium</name>
    <name type="common">Jimsonweed</name>
    <name type="synonym">Common thornapple</name>
    <dbReference type="NCBI Taxonomy" id="4076"/>
    <lineage>
        <taxon>Eukaryota</taxon>
        <taxon>Viridiplantae</taxon>
        <taxon>Streptophyta</taxon>
        <taxon>Embryophyta</taxon>
        <taxon>Tracheophyta</taxon>
        <taxon>Spermatophyta</taxon>
        <taxon>Magnoliopsida</taxon>
        <taxon>eudicotyledons</taxon>
        <taxon>Gunneridae</taxon>
        <taxon>Pentapetalae</taxon>
        <taxon>asterids</taxon>
        <taxon>lamiids</taxon>
        <taxon>Solanales</taxon>
        <taxon>Solanaceae</taxon>
        <taxon>Solanoideae</taxon>
        <taxon>Datureae</taxon>
        <taxon>Datura</taxon>
    </lineage>
</organism>
<dbReference type="EMBL" id="JACEIK010003282">
    <property type="protein sequence ID" value="MCD9641110.1"/>
    <property type="molecule type" value="Genomic_DNA"/>
</dbReference>
<dbReference type="Proteomes" id="UP000823775">
    <property type="component" value="Unassembled WGS sequence"/>
</dbReference>
<evidence type="ECO:0000313" key="2">
    <source>
        <dbReference type="Proteomes" id="UP000823775"/>
    </source>
</evidence>
<evidence type="ECO:0000313" key="1">
    <source>
        <dbReference type="EMBL" id="MCD9641110.1"/>
    </source>
</evidence>
<comment type="caution">
    <text evidence="1">The sequence shown here is derived from an EMBL/GenBank/DDBJ whole genome shotgun (WGS) entry which is preliminary data.</text>
</comment>
<feature type="non-terminal residue" evidence="1">
    <location>
        <position position="1"/>
    </location>
</feature>